<reference evidence="4 5" key="1">
    <citation type="journal article" date="2023" name="Commun. Biol.">
        <title>Genome analysis of Parmales, the sister group of diatoms, reveals the evolutionary specialization of diatoms from phago-mixotrophs to photoautotrophs.</title>
        <authorList>
            <person name="Ban H."/>
            <person name="Sato S."/>
            <person name="Yoshikawa S."/>
            <person name="Yamada K."/>
            <person name="Nakamura Y."/>
            <person name="Ichinomiya M."/>
            <person name="Sato N."/>
            <person name="Blanc-Mathieu R."/>
            <person name="Endo H."/>
            <person name="Kuwata A."/>
            <person name="Ogata H."/>
        </authorList>
    </citation>
    <scope>NUCLEOTIDE SEQUENCE [LARGE SCALE GENOMIC DNA]</scope>
</reference>
<dbReference type="EMBL" id="BRYB01003129">
    <property type="protein sequence ID" value="GMI31027.1"/>
    <property type="molecule type" value="Genomic_DNA"/>
</dbReference>
<keyword evidence="5" id="KW-1185">Reference proteome</keyword>
<keyword evidence="3" id="KW-1133">Transmembrane helix</keyword>
<protein>
    <submittedName>
        <fullName evidence="4">Uncharacterized protein</fullName>
    </submittedName>
</protein>
<feature type="compositionally biased region" description="Pro residues" evidence="2">
    <location>
        <begin position="41"/>
        <end position="55"/>
    </location>
</feature>
<keyword evidence="3" id="KW-0812">Transmembrane</keyword>
<evidence type="ECO:0000313" key="5">
    <source>
        <dbReference type="Proteomes" id="UP001165060"/>
    </source>
</evidence>
<comment type="caution">
    <text evidence="4">The sequence shown here is derived from an EMBL/GenBank/DDBJ whole genome shotgun (WGS) entry which is preliminary data.</text>
</comment>
<name>A0ABQ6MRX7_9STRA</name>
<dbReference type="Proteomes" id="UP001165060">
    <property type="component" value="Unassembled WGS sequence"/>
</dbReference>
<feature type="coiled-coil region" evidence="1">
    <location>
        <begin position="97"/>
        <end position="124"/>
    </location>
</feature>
<feature type="transmembrane region" description="Helical" evidence="3">
    <location>
        <begin position="12"/>
        <end position="31"/>
    </location>
</feature>
<gene>
    <name evidence="4" type="ORF">TeGR_g13572</name>
</gene>
<organism evidence="4 5">
    <name type="scientific">Tetraparma gracilis</name>
    <dbReference type="NCBI Taxonomy" id="2962635"/>
    <lineage>
        <taxon>Eukaryota</taxon>
        <taxon>Sar</taxon>
        <taxon>Stramenopiles</taxon>
        <taxon>Ochrophyta</taxon>
        <taxon>Bolidophyceae</taxon>
        <taxon>Parmales</taxon>
        <taxon>Triparmaceae</taxon>
        <taxon>Tetraparma</taxon>
    </lineage>
</organism>
<evidence type="ECO:0000256" key="3">
    <source>
        <dbReference type="SAM" id="Phobius"/>
    </source>
</evidence>
<proteinExistence type="predicted"/>
<keyword evidence="1" id="KW-0175">Coiled coil</keyword>
<keyword evidence="3" id="KW-0472">Membrane</keyword>
<evidence type="ECO:0000256" key="2">
    <source>
        <dbReference type="SAM" id="MobiDB-lite"/>
    </source>
</evidence>
<feature type="region of interest" description="Disordered" evidence="2">
    <location>
        <begin position="36"/>
        <end position="66"/>
    </location>
</feature>
<evidence type="ECO:0000256" key="1">
    <source>
        <dbReference type="SAM" id="Coils"/>
    </source>
</evidence>
<accession>A0ABQ6MRX7</accession>
<sequence length="125" mass="13306">MLCLSESTRQYVPLGVILLVLLDVLLGQPFVKFVMSKATGQPPPGEAEAPPPPPQGEGQRRRGGGGAALIDVDKLAEAALSAAAMAKVVKERKDGSAASALSAKEKIERLNRDIQREKDKFDNVD</sequence>
<evidence type="ECO:0000313" key="4">
    <source>
        <dbReference type="EMBL" id="GMI31027.1"/>
    </source>
</evidence>